<dbReference type="Proteomes" id="UP000215027">
    <property type="component" value="Chromosome I"/>
</dbReference>
<accession>A0A160T0Z5</accession>
<organism evidence="2 3">
    <name type="scientific">Candidatus Promineifilum breve</name>
    <dbReference type="NCBI Taxonomy" id="1806508"/>
    <lineage>
        <taxon>Bacteria</taxon>
        <taxon>Bacillati</taxon>
        <taxon>Chloroflexota</taxon>
        <taxon>Ardenticatenia</taxon>
        <taxon>Candidatus Promineifilales</taxon>
        <taxon>Candidatus Promineifilaceae</taxon>
        <taxon>Candidatus Promineifilum</taxon>
    </lineage>
</organism>
<protein>
    <submittedName>
        <fullName evidence="2">Uncharacterized protein</fullName>
    </submittedName>
</protein>
<dbReference type="KEGG" id="pbf:CFX0092_A0244"/>
<feature type="transmembrane region" description="Helical" evidence="1">
    <location>
        <begin position="289"/>
        <end position="308"/>
    </location>
</feature>
<proteinExistence type="predicted"/>
<dbReference type="EMBL" id="LN890655">
    <property type="protein sequence ID" value="CUS02125.2"/>
    <property type="molecule type" value="Genomic_DNA"/>
</dbReference>
<feature type="transmembrane region" description="Helical" evidence="1">
    <location>
        <begin position="337"/>
        <end position="357"/>
    </location>
</feature>
<evidence type="ECO:0000313" key="2">
    <source>
        <dbReference type="EMBL" id="CUS02125.2"/>
    </source>
</evidence>
<reference evidence="2" key="1">
    <citation type="submission" date="2016-01" db="EMBL/GenBank/DDBJ databases">
        <authorList>
            <person name="Mcilroy J.S."/>
            <person name="Karst M S."/>
            <person name="Albertsen M."/>
        </authorList>
    </citation>
    <scope>NUCLEOTIDE SEQUENCE</scope>
    <source>
        <strain evidence="2">Cfx-K</strain>
    </source>
</reference>
<gene>
    <name evidence="2" type="ORF">CFX0092_A0244</name>
</gene>
<evidence type="ECO:0000313" key="3">
    <source>
        <dbReference type="Proteomes" id="UP000215027"/>
    </source>
</evidence>
<sequence length="358" mass="38063">MSVTEIRAFPVSSTVVMRSALFALANMGATLQTYNEESGVIVATVSKWLGIQKKEVVVRVRSFEGTCQIELDAPDVEKARELLQLIATYVRDGGRVQANATMQWVDLQRQQANKAKRQELSGKARQLLTGGSGETLPAVVAEGSSAVATVATDDPAQPVGPALDAPIAIPDYPGVLVKNRQNMLLELKVDPQVFSDRSGFVAMCNVCYTPTLRGSAFCPNCGRPLTLEAVQPEMRAKAGKSANSSLTYGLIGLALNAIPLLVLVLPGLLSEADASLFARIRENLTPLTIALTAVLGILPAMLAGFMALRQGQRAAWFLNLPAVLEQSGRGKAGVGGALGWLSIYLGIGWILLIIIALL</sequence>
<dbReference type="AlphaFoldDB" id="A0A160T0Z5"/>
<keyword evidence="1" id="KW-0812">Transmembrane</keyword>
<feature type="transmembrane region" description="Helical" evidence="1">
    <location>
        <begin position="245"/>
        <end position="269"/>
    </location>
</feature>
<name>A0A160T0Z5_9CHLR</name>
<evidence type="ECO:0000256" key="1">
    <source>
        <dbReference type="SAM" id="Phobius"/>
    </source>
</evidence>
<keyword evidence="1" id="KW-1133">Transmembrane helix</keyword>
<dbReference type="RefSeq" id="WP_157912798.1">
    <property type="nucleotide sequence ID" value="NZ_LN890655.1"/>
</dbReference>
<keyword evidence="1" id="KW-0472">Membrane</keyword>
<keyword evidence="3" id="KW-1185">Reference proteome</keyword>